<name>A0A857DHB0_9FIRM</name>
<dbReference type="InterPro" id="IPR051802">
    <property type="entry name" value="YfhM-like"/>
</dbReference>
<dbReference type="PANTHER" id="PTHR40094:SF1">
    <property type="entry name" value="UBIQUITIN DOMAIN-CONTAINING PROTEIN"/>
    <property type="match status" value="1"/>
</dbReference>
<protein>
    <submittedName>
        <fullName evidence="4">Alpha-2-macroglobulin</fullName>
    </submittedName>
</protein>
<gene>
    <name evidence="4" type="ORF">GQ588_02975</name>
</gene>
<evidence type="ECO:0000313" key="4">
    <source>
        <dbReference type="EMBL" id="QGZ99684.1"/>
    </source>
</evidence>
<dbReference type="RefSeq" id="WP_019225233.1">
    <property type="nucleotide sequence ID" value="NZ_CP046996.1"/>
</dbReference>
<dbReference type="Gene3D" id="2.60.40.3710">
    <property type="match status" value="1"/>
</dbReference>
<evidence type="ECO:0000313" key="5">
    <source>
        <dbReference type="Proteomes" id="UP000430508"/>
    </source>
</evidence>
<dbReference type="Gene3D" id="2.60.40.1930">
    <property type="match status" value="1"/>
</dbReference>
<dbReference type="Proteomes" id="UP000430508">
    <property type="component" value="Chromosome"/>
</dbReference>
<dbReference type="GO" id="GO:0004866">
    <property type="term" value="F:endopeptidase inhibitor activity"/>
    <property type="evidence" value="ECO:0007669"/>
    <property type="project" value="InterPro"/>
</dbReference>
<evidence type="ECO:0000259" key="2">
    <source>
        <dbReference type="SMART" id="SM01359"/>
    </source>
</evidence>
<feature type="domain" description="Alpha-2-macroglobulin bait region" evidence="2">
    <location>
        <begin position="824"/>
        <end position="966"/>
    </location>
</feature>
<dbReference type="Pfam" id="PF13205">
    <property type="entry name" value="Big_5"/>
    <property type="match status" value="1"/>
</dbReference>
<dbReference type="InterPro" id="IPR001599">
    <property type="entry name" value="Macroglobln_a2"/>
</dbReference>
<dbReference type="InterPro" id="IPR032812">
    <property type="entry name" value="SbsA_Ig"/>
</dbReference>
<dbReference type="InterPro" id="IPR011625">
    <property type="entry name" value="A2M_N_BRD"/>
</dbReference>
<dbReference type="Gene3D" id="2.20.130.20">
    <property type="match status" value="1"/>
</dbReference>
<dbReference type="SMART" id="SM01360">
    <property type="entry name" value="A2M"/>
    <property type="match status" value="1"/>
</dbReference>
<dbReference type="EMBL" id="CP046996">
    <property type="protein sequence ID" value="QGZ99684.1"/>
    <property type="molecule type" value="Genomic_DNA"/>
</dbReference>
<dbReference type="SMART" id="SM01359">
    <property type="entry name" value="A2M_N_2"/>
    <property type="match status" value="1"/>
</dbReference>
<evidence type="ECO:0000259" key="3">
    <source>
        <dbReference type="SMART" id="SM01360"/>
    </source>
</evidence>
<reference evidence="4 5" key="1">
    <citation type="submission" date="2019-12" db="EMBL/GenBank/DDBJ databases">
        <title>Sequence classification of anaerobic respiratory reductive dehalogenases: First we see many, then we see few.</title>
        <authorList>
            <person name="Molenda O."/>
            <person name="Puentes Jacome L.A."/>
            <person name="Cao X."/>
            <person name="Nesbo C.L."/>
            <person name="Tang S."/>
            <person name="Morson N."/>
            <person name="Patron J."/>
            <person name="Lomheim L."/>
            <person name="Wishart D.S."/>
            <person name="Edwards E.A."/>
        </authorList>
    </citation>
    <scope>NUCLEOTIDE SEQUENCE [LARGE SCALE GENOMIC DNA]</scope>
    <source>
        <strain evidence="4 5">12DCA</strain>
    </source>
</reference>
<sequence length="1655" mass="185163">MAKNFRNLMSWKKSIGIALVLVMAISIFYGFDFFRLNDTTILASDIAITAVDLDQLGIDTTTTFLLTSKESLTEKMVKASLKLRPEFSYTLDKQNNGKSYKIIPKEKLAPNTIYRLAFDPEASGKENLSWAFQTKSAFQVLRSLPGDKSTSVPVDTGIELTFSSDNYEISSLKDYFSISPELKGAFEKHKKTLVFTPEALQPATVYTVTLKKGFVLPGTTETLFEDYRFSFETGTVEQNNPPFTFDLNTSLTEFSTSEQPAFSVYFTNNTYSGGQIIDTPPLHINLYRYPDHQIFQASLAKRDVLPDWSYYTLNHYLEKLPSAYILAEYDTKFLKTDPYNQYIMLPETLEAGYYSAEFQADESVRQVWFQVTDLAVYLAQGQDESLFWVNDLQTKTSVAEATVSLENKKITASTDKSGTVLIKQKLSGEQRNYAWIRQGGKEILVPIEAWYEESNTDQINPSDYWKYLYLDRGLYKPGDTVNFWGIAAPRSGNSAQGSQIESLRDLTIEVYGYDGAYYPGGEISPVLTQETAVKDDCFQGQIKLPVLKPGYYELQVKSGDVQLLSRSFSVENYQKPAYQVTLTQDKKAIFAGEKVNFQFSASFFESTPVPNLSLHYFLSDQEGDLTTDAKGTAVLSYTGKAHAENYTDYDFQTCAANATLPEAGEIYNYAELLVFKSKVYINGQAVRQKDTYTLSAKLSSVDLTKLNNGEFASEENYLQGPVANAPVKAKLYQEVVTRTETGQYYDFISKKVVKSYNYDYATKLVSEFTLTTDADGTLKYTGQVDPKESYNLYLTAHDSDGRSFTRQLSISKQDPQPDNAYYFLQGTPGIHGYNPGDQVQVSMMVNSQVLNPAGRNILFYHGQKVIDAYQVSTTPKYSFLFTDLYIPNVTVGGVYFDGNSYYEASSVMIPFACQTKKLNVAVQSDKTEYRPGDKVHLSLKVTDSNNAPVKRAQINLNLVDEALFSLQNQRVDLLNSLYGDNQYLTLITRKSHYHPGFYGFAESGGEGGSERSDFRDTVLFTTLQTDSGGNASTDFTLPDNLTSWRVTYQAFTQNLHAGSGTSQLPVRLPFFVEVTLNSNYLIGDSPIVLTRSYGEKLRSSQNVSYTVKLTSPSGKEQTWRQSDAAFSATDWKLPTLEAGTYRLTVSGSQNGLTDTLAKEFTAVKSFQQRIISDQNLLTEGQGFKGSSEEPTTVIFSDSEKSQYLRGLYQLIWNNGSRLEQKLAAQEAARLLEKYFSDSPESNIPLVEDREDRDSLLLYQRSDGGISILSYGESDPALSAMVASAAPGVFDDQALIRYFYRILEAEDAGESGKEEDQGNQGSQTPAADDESMILLGLASLGEPVLLQIDNYMQKEDLSAEEKINLALALLETGDGAYAKQVYQELLSTYQQDLGSVLRINVGSDQDDMILATTRMALLAARLDQPEKNKLYQYLLENPGKDILNTLEQLEILRYNLQYMASSPVSFTYELNGKKETKTLKNMDFFKLTILPKDLTKISFTRIKGKVGIISYYSVPVQAGEGSENTDLKISRTYRTGSTETNTFHRQDLVQVVLSYNIGDKAPQGLYEIVDVLPAGLALIPRPENYNEDPTAKNHWDYPTEVNGQKLVFHVGKDKGAITYLARVISPGEFNCEAPVLSNIKNSIVYTSGSQSRIVIK</sequence>
<feature type="domain" description="Alpha-2-macroglobulin" evidence="3">
    <location>
        <begin position="1017"/>
        <end position="1107"/>
    </location>
</feature>
<dbReference type="PANTHER" id="PTHR40094">
    <property type="entry name" value="ALPHA-2-MACROGLOBULIN HOMOLOG"/>
    <property type="match status" value="1"/>
</dbReference>
<dbReference type="Pfam" id="PF07703">
    <property type="entry name" value="A2M_BRD"/>
    <property type="match status" value="1"/>
</dbReference>
<proteinExistence type="predicted"/>
<keyword evidence="1" id="KW-0732">Signal</keyword>
<dbReference type="Pfam" id="PF00207">
    <property type="entry name" value="A2M"/>
    <property type="match status" value="1"/>
</dbReference>
<organism evidence="4 5">
    <name type="scientific">Dehalobacter restrictus</name>
    <dbReference type="NCBI Taxonomy" id="55583"/>
    <lineage>
        <taxon>Bacteria</taxon>
        <taxon>Bacillati</taxon>
        <taxon>Bacillota</taxon>
        <taxon>Clostridia</taxon>
        <taxon>Eubacteriales</taxon>
        <taxon>Desulfitobacteriaceae</taxon>
        <taxon>Dehalobacter</taxon>
    </lineage>
</organism>
<accession>A0A857DHB0</accession>
<evidence type="ECO:0000256" key="1">
    <source>
        <dbReference type="ARBA" id="ARBA00022729"/>
    </source>
</evidence>